<dbReference type="VEuPathDB" id="VectorBase:ISCI002743"/>
<reference evidence="2 4" key="1">
    <citation type="submission" date="2008-03" db="EMBL/GenBank/DDBJ databases">
        <title>Annotation of Ixodes scapularis.</title>
        <authorList>
            <consortium name="Ixodes scapularis Genome Project Consortium"/>
            <person name="Caler E."/>
            <person name="Hannick L.I."/>
            <person name="Bidwell S."/>
            <person name="Joardar V."/>
            <person name="Thiagarajan M."/>
            <person name="Amedeo P."/>
            <person name="Galinsky K.J."/>
            <person name="Schobel S."/>
            <person name="Inman J."/>
            <person name="Hostetler J."/>
            <person name="Miller J."/>
            <person name="Hammond M."/>
            <person name="Megy K."/>
            <person name="Lawson D."/>
            <person name="Kodira C."/>
            <person name="Sutton G."/>
            <person name="Meyer J."/>
            <person name="Hill C.A."/>
            <person name="Birren B."/>
            <person name="Nene V."/>
            <person name="Collins F."/>
            <person name="Alarcon-Chaidez F."/>
            <person name="Wikel S."/>
            <person name="Strausberg R."/>
        </authorList>
    </citation>
    <scope>NUCLEOTIDE SEQUENCE [LARGE SCALE GENOMIC DNA]</scope>
    <source>
        <strain evidence="4">Wikel</strain>
        <strain evidence="2">Wikel colony</strain>
    </source>
</reference>
<name>B7PBY7_IXOSC</name>
<accession>B7PBY7</accession>
<evidence type="ECO:0000313" key="2">
    <source>
        <dbReference type="EMBL" id="EEC04109.1"/>
    </source>
</evidence>
<evidence type="ECO:0000256" key="1">
    <source>
        <dbReference type="SAM" id="MobiDB-lite"/>
    </source>
</evidence>
<dbReference type="Proteomes" id="UP000001555">
    <property type="component" value="Unassembled WGS sequence"/>
</dbReference>
<reference evidence="3" key="2">
    <citation type="submission" date="2020-05" db="UniProtKB">
        <authorList>
            <consortium name="EnsemblMetazoa"/>
        </authorList>
    </citation>
    <scope>IDENTIFICATION</scope>
    <source>
        <strain evidence="3">wikel</strain>
    </source>
</reference>
<feature type="region of interest" description="Disordered" evidence="1">
    <location>
        <begin position="1"/>
        <end position="21"/>
    </location>
</feature>
<dbReference type="EnsemblMetazoa" id="ISCW002743-RA">
    <property type="protein sequence ID" value="ISCW002743-PA"/>
    <property type="gene ID" value="ISCW002743"/>
</dbReference>
<feature type="compositionally biased region" description="Basic residues" evidence="1">
    <location>
        <begin position="65"/>
        <end position="78"/>
    </location>
</feature>
<dbReference type="EMBL" id="ABJB011083945">
    <property type="status" value="NOT_ANNOTATED_CDS"/>
    <property type="molecule type" value="Genomic_DNA"/>
</dbReference>
<gene>
    <name evidence="2" type="ORF">IscW_ISCW002743</name>
</gene>
<dbReference type="PaxDb" id="6945-B7PBY7"/>
<dbReference type="HOGENOM" id="CLU_2348973_0_0_1"/>
<feature type="region of interest" description="Disordered" evidence="1">
    <location>
        <begin position="63"/>
        <end position="97"/>
    </location>
</feature>
<keyword evidence="4" id="KW-1185">Reference proteome</keyword>
<dbReference type="VEuPathDB" id="VectorBase:ISCW002743"/>
<dbReference type="InParanoid" id="B7PBY7"/>
<sequence length="97" mass="10851">MRDGRLASETDTVVAPVNTPHRPCTKATDVFHFTIATEGVFQSTYLLSSQCASQEAFPHLFPRYPKGKGRLPKRKRRSREALFPRAPKGKGDTPQIP</sequence>
<proteinExistence type="predicted"/>
<dbReference type="AlphaFoldDB" id="B7PBY7"/>
<dbReference type="EMBL" id="DS680117">
    <property type="protein sequence ID" value="EEC04109.1"/>
    <property type="molecule type" value="Genomic_DNA"/>
</dbReference>
<evidence type="ECO:0000313" key="3">
    <source>
        <dbReference type="EnsemblMetazoa" id="ISCW002743-PA"/>
    </source>
</evidence>
<organism>
    <name type="scientific">Ixodes scapularis</name>
    <name type="common">Black-legged tick</name>
    <name type="synonym">Deer tick</name>
    <dbReference type="NCBI Taxonomy" id="6945"/>
    <lineage>
        <taxon>Eukaryota</taxon>
        <taxon>Metazoa</taxon>
        <taxon>Ecdysozoa</taxon>
        <taxon>Arthropoda</taxon>
        <taxon>Chelicerata</taxon>
        <taxon>Arachnida</taxon>
        <taxon>Acari</taxon>
        <taxon>Parasitiformes</taxon>
        <taxon>Ixodida</taxon>
        <taxon>Ixodoidea</taxon>
        <taxon>Ixodidae</taxon>
        <taxon>Ixodinae</taxon>
        <taxon>Ixodes</taxon>
    </lineage>
</organism>
<evidence type="ECO:0000313" key="4">
    <source>
        <dbReference type="Proteomes" id="UP000001555"/>
    </source>
</evidence>
<protein>
    <submittedName>
        <fullName evidence="2 3">Uncharacterized protein</fullName>
    </submittedName>
</protein>